<proteinExistence type="predicted"/>
<dbReference type="Proteomes" id="UP001635816">
    <property type="component" value="Unassembled WGS sequence"/>
</dbReference>
<evidence type="ECO:0000313" key="2">
    <source>
        <dbReference type="EMBL" id="MFN6541650.1"/>
    </source>
</evidence>
<keyword evidence="3" id="KW-1185">Reference proteome</keyword>
<feature type="chain" id="PRO_5046599574" evidence="1">
    <location>
        <begin position="34"/>
        <end position="104"/>
    </location>
</feature>
<reference evidence="2 3" key="1">
    <citation type="submission" date="2024-12" db="EMBL/GenBank/DDBJ databases">
        <title>The coexistence of Mycolicibacterium septicum and Mycolicibacterium nivoides in clinical samples.</title>
        <authorList>
            <person name="Wang C."/>
            <person name="Feng Y."/>
            <person name="Zong Z."/>
        </authorList>
    </citation>
    <scope>NUCLEOTIDE SEQUENCE [LARGE SCALE GENOMIC DNA]</scope>
    <source>
        <strain evidence="2 3">120309</strain>
    </source>
</reference>
<protein>
    <submittedName>
        <fullName evidence="2">DUF732 domain-containing protein</fullName>
    </submittedName>
</protein>
<evidence type="ECO:0000256" key="1">
    <source>
        <dbReference type="SAM" id="SignalP"/>
    </source>
</evidence>
<sequence length="104" mass="10959">MKSQAVSRRMTLSMVIAASFASFAIGASGNAHADEQSYLGALGPQLLPSTSLLALGRTICDKLHYDGATPENVLMSFELIGWANPQMVDAAQHELCPDTLAPAP</sequence>
<name>A0ABW9L1R5_9MYCO</name>
<evidence type="ECO:0000313" key="3">
    <source>
        <dbReference type="Proteomes" id="UP001635816"/>
    </source>
</evidence>
<dbReference type="EMBL" id="JBKBDD010000001">
    <property type="protein sequence ID" value="MFN6541650.1"/>
    <property type="molecule type" value="Genomic_DNA"/>
</dbReference>
<comment type="caution">
    <text evidence="2">The sequence shown here is derived from an EMBL/GenBank/DDBJ whole genome shotgun (WGS) entry which is preliminary data.</text>
</comment>
<dbReference type="RefSeq" id="WP_139213765.1">
    <property type="nucleotide sequence ID" value="NZ_JBKBDD010000001.1"/>
</dbReference>
<organism evidence="2 3">
    <name type="scientific">Mycolicibacterium nivoides</name>
    <dbReference type="NCBI Taxonomy" id="2487344"/>
    <lineage>
        <taxon>Bacteria</taxon>
        <taxon>Bacillati</taxon>
        <taxon>Actinomycetota</taxon>
        <taxon>Actinomycetes</taxon>
        <taxon>Mycobacteriales</taxon>
        <taxon>Mycobacteriaceae</taxon>
        <taxon>Mycolicibacterium</taxon>
    </lineage>
</organism>
<gene>
    <name evidence="2" type="ORF">ACK4CT_00525</name>
</gene>
<feature type="signal peptide" evidence="1">
    <location>
        <begin position="1"/>
        <end position="33"/>
    </location>
</feature>
<keyword evidence="1" id="KW-0732">Signal</keyword>
<accession>A0ABW9L1R5</accession>